<dbReference type="EMBL" id="CAJVPM010002006">
    <property type="protein sequence ID" value="CAG8478208.1"/>
    <property type="molecule type" value="Genomic_DNA"/>
</dbReference>
<proteinExistence type="predicted"/>
<gene>
    <name evidence="1" type="ORF">SCALOS_LOCUS2315</name>
</gene>
<dbReference type="Proteomes" id="UP000789860">
    <property type="component" value="Unassembled WGS sequence"/>
</dbReference>
<accession>A0ACA9KK01</accession>
<organism evidence="1 2">
    <name type="scientific">Scutellospora calospora</name>
    <dbReference type="NCBI Taxonomy" id="85575"/>
    <lineage>
        <taxon>Eukaryota</taxon>
        <taxon>Fungi</taxon>
        <taxon>Fungi incertae sedis</taxon>
        <taxon>Mucoromycota</taxon>
        <taxon>Glomeromycotina</taxon>
        <taxon>Glomeromycetes</taxon>
        <taxon>Diversisporales</taxon>
        <taxon>Gigasporaceae</taxon>
        <taxon>Scutellospora</taxon>
    </lineage>
</organism>
<reference evidence="1" key="1">
    <citation type="submission" date="2021-06" db="EMBL/GenBank/DDBJ databases">
        <authorList>
            <person name="Kallberg Y."/>
            <person name="Tangrot J."/>
            <person name="Rosling A."/>
        </authorList>
    </citation>
    <scope>NUCLEOTIDE SEQUENCE</scope>
    <source>
        <strain evidence="1">AU212A</strain>
    </source>
</reference>
<evidence type="ECO:0000313" key="1">
    <source>
        <dbReference type="EMBL" id="CAG8478208.1"/>
    </source>
</evidence>
<evidence type="ECO:0000313" key="2">
    <source>
        <dbReference type="Proteomes" id="UP000789860"/>
    </source>
</evidence>
<protein>
    <submittedName>
        <fullName evidence="1">11661_t:CDS:1</fullName>
    </submittedName>
</protein>
<sequence length="560" mass="66783">MSFIYLPNEILIDIFIHIKYMKGIPFTCKKFYKLIINTQFKFDWITFHYKSLSDFEVFQLGFTFFNSELIKKLQEKKELFVEDGRENIIHNISVLAFFLHKTHELNNEMKALRIYKDLNDYYMIGYYYRHGYGGLKIDNKKADEYYALSRFSNSVFEKTFFDNILNITNIELKYVSQVTKSDIIRLHNLKSLSLIDIDINNDDILFVMRELKYLSYLKISYNIEYYKKYDENKLIEESMKHENIKIGSGISTLANVITDTILFKESKNTLSETQEIQIEKFELEGVEYRIIDTVGISNSNLSDKQVIKKMKEAFNLIKGETNLVFFTFSGRFTERELKALELLKIVFGNEFNQNIILVRTKFCDFRNSEKCKLDIDSLLQHNKETFDLITNHTIIHKGEALVNILYNGLSKDYQRLLLDKEIYIETFNPFFGSELEKITFTKKNYMFNYASYINPIPCSSLSEYINYGKDKDYVIDINEREKIEVFHVMSNKKYLIDSERGCCGLNFWNLGKIDDDWHHCHDLSYHFTEFILKKLLIFKYLKEKNSKIKEIYEDLFKWKE</sequence>
<keyword evidence="2" id="KW-1185">Reference proteome</keyword>
<comment type="caution">
    <text evidence="1">The sequence shown here is derived from an EMBL/GenBank/DDBJ whole genome shotgun (WGS) entry which is preliminary data.</text>
</comment>
<name>A0ACA9KK01_9GLOM</name>